<dbReference type="RefSeq" id="WP_050670224.1">
    <property type="nucleotide sequence ID" value="NZ_LAIR01000002.1"/>
</dbReference>
<dbReference type="SUPFAM" id="SSF53720">
    <property type="entry name" value="ALDH-like"/>
    <property type="match status" value="1"/>
</dbReference>
<reference evidence="4" key="1">
    <citation type="submission" date="2015-03" db="EMBL/GenBank/DDBJ databases">
        <title>Luteipulveratus halotolerans sp. nov., a novel actinobacterium (Dermacoccaceae) from Sarawak, Malaysia.</title>
        <authorList>
            <person name="Juboi H."/>
            <person name="Basik A."/>
            <person name="Shamsul S.S."/>
            <person name="Arnold P."/>
            <person name="Schmitt E.K."/>
            <person name="Sanglier J.-J."/>
            <person name="Yeo T."/>
        </authorList>
    </citation>
    <scope>NUCLEOTIDE SEQUENCE [LARGE SCALE GENOMIC DNA]</scope>
    <source>
        <strain evidence="4">C296001</strain>
    </source>
</reference>
<evidence type="ECO:0000313" key="3">
    <source>
        <dbReference type="EMBL" id="KNX37831.1"/>
    </source>
</evidence>
<evidence type="ECO:0000256" key="1">
    <source>
        <dbReference type="ARBA" id="ARBA00023002"/>
    </source>
</evidence>
<dbReference type="OrthoDB" id="188583at2"/>
<sequence>MSPAKTKKAAKATAPPAPKRLDVRKTYKLYVGGAFPRSESGRSYEITDAQGKFVANAAQGSRKDIRDAVVKARAAQAGWAGATAYNRGQVLYRVGEVLEGRREQFVAEVSAGEGLTRAQAGTVVDQAIDRWVWYAGWSDKVAQVLGGLNPVAGPYFDISAPEPTGVVGVLAPQRSSLLGLVSVIAPAIVTGNTVVVITSEDRPLPAISLGEVLATSDVPGGVVNLISGRTAEMAPWLASHRDVNAIDLTGAADAVDVDWADLEVKAADNLKRVLRPAGAGGDAVEPDWSIAPDLSRIRAYLETKTVWHPKGK</sequence>
<dbReference type="STRING" id="1631356.VV01_12795"/>
<dbReference type="Pfam" id="PF00171">
    <property type="entry name" value="Aldedh"/>
    <property type="match status" value="1"/>
</dbReference>
<dbReference type="AlphaFoldDB" id="A0A0L6CJ55"/>
<feature type="domain" description="Aldehyde dehydrogenase" evidence="2">
    <location>
        <begin position="44"/>
        <end position="254"/>
    </location>
</feature>
<accession>A0A0L6CJ55</accession>
<protein>
    <submittedName>
        <fullName evidence="3">Aldehyde dehydrogenase</fullName>
    </submittedName>
</protein>
<organism evidence="3 4">
    <name type="scientific">Luteipulveratus halotolerans</name>
    <dbReference type="NCBI Taxonomy" id="1631356"/>
    <lineage>
        <taxon>Bacteria</taxon>
        <taxon>Bacillati</taxon>
        <taxon>Actinomycetota</taxon>
        <taxon>Actinomycetes</taxon>
        <taxon>Micrococcales</taxon>
        <taxon>Dermacoccaceae</taxon>
        <taxon>Luteipulveratus</taxon>
    </lineage>
</organism>
<comment type="caution">
    <text evidence="3">The sequence shown here is derived from an EMBL/GenBank/DDBJ whole genome shotgun (WGS) entry which is preliminary data.</text>
</comment>
<evidence type="ECO:0000259" key="2">
    <source>
        <dbReference type="Pfam" id="PF00171"/>
    </source>
</evidence>
<dbReference type="GO" id="GO:0016491">
    <property type="term" value="F:oxidoreductase activity"/>
    <property type="evidence" value="ECO:0007669"/>
    <property type="project" value="UniProtKB-KW"/>
</dbReference>
<dbReference type="Proteomes" id="UP000037397">
    <property type="component" value="Unassembled WGS sequence"/>
</dbReference>
<name>A0A0L6CJ55_9MICO</name>
<keyword evidence="1" id="KW-0560">Oxidoreductase</keyword>
<gene>
    <name evidence="3" type="ORF">VV01_12795</name>
</gene>
<dbReference type="InterPro" id="IPR015590">
    <property type="entry name" value="Aldehyde_DH_dom"/>
</dbReference>
<evidence type="ECO:0000313" key="4">
    <source>
        <dbReference type="Proteomes" id="UP000037397"/>
    </source>
</evidence>
<proteinExistence type="predicted"/>
<dbReference type="InterPro" id="IPR016162">
    <property type="entry name" value="Ald_DH_N"/>
</dbReference>
<dbReference type="EMBL" id="LAIR01000002">
    <property type="protein sequence ID" value="KNX37831.1"/>
    <property type="molecule type" value="Genomic_DNA"/>
</dbReference>
<keyword evidence="4" id="KW-1185">Reference proteome</keyword>
<dbReference type="InterPro" id="IPR016161">
    <property type="entry name" value="Ald_DH/histidinol_DH"/>
</dbReference>
<dbReference type="Gene3D" id="3.40.605.10">
    <property type="entry name" value="Aldehyde Dehydrogenase, Chain A, domain 1"/>
    <property type="match status" value="1"/>
</dbReference>
<dbReference type="PATRIC" id="fig|1631356.3.peg.2510"/>
<dbReference type="PANTHER" id="PTHR11699">
    <property type="entry name" value="ALDEHYDE DEHYDROGENASE-RELATED"/>
    <property type="match status" value="1"/>
</dbReference>